<dbReference type="Pfam" id="PF16116">
    <property type="entry name" value="DUF4832"/>
    <property type="match status" value="1"/>
</dbReference>
<evidence type="ECO:0000313" key="4">
    <source>
        <dbReference type="Proteomes" id="UP000245695"/>
    </source>
</evidence>
<dbReference type="SUPFAM" id="SSF51445">
    <property type="entry name" value="(Trans)glycosidases"/>
    <property type="match status" value="1"/>
</dbReference>
<dbReference type="AlphaFoldDB" id="A0A2P2BQZ5"/>
<feature type="chain" id="PRO_5015130100" evidence="1">
    <location>
        <begin position="24"/>
        <end position="459"/>
    </location>
</feature>
<proteinExistence type="predicted"/>
<protein>
    <submittedName>
        <fullName evidence="3">Beta-galactosidase</fullName>
    </submittedName>
</protein>
<evidence type="ECO:0000313" key="3">
    <source>
        <dbReference type="EMBL" id="CEI72692.1"/>
    </source>
</evidence>
<organism evidence="3 4">
    <name type="scientific">Romboutsia hominis</name>
    <dbReference type="NCBI Taxonomy" id="1507512"/>
    <lineage>
        <taxon>Bacteria</taxon>
        <taxon>Bacillati</taxon>
        <taxon>Bacillota</taxon>
        <taxon>Clostridia</taxon>
        <taxon>Peptostreptococcales</taxon>
        <taxon>Peptostreptococcaceae</taxon>
        <taxon>Romboutsia</taxon>
    </lineage>
</organism>
<gene>
    <name evidence="3" type="ORF">FRIFI_1153</name>
</gene>
<evidence type="ECO:0000259" key="2">
    <source>
        <dbReference type="Pfam" id="PF16116"/>
    </source>
</evidence>
<sequence>MNLRIKALLTSLSLILISTTAVSCKTNTKNTYTPPKSDAVLNNPFMGWAPDAQYTDYTQPHKLVYANIYFSELEPKKGVYDFDYIEKKYNFDYWKSKDVKIIIRLVMDLPNSENKMYIPNWLYKEIDKDGTWYNISYGSGFSPNYENKKLIKYHEEAIKALSNRYNKSSDIAFVALGSIGHWGEWHTYQSNDFFIPFPRQEIANIYASHYVKYFDNKKLLMRRPFKVARDNNMGLFNDMLGNKHSTKEFISWLNDGYTDWLTKVDQPSMKDFWKNAPSGGEFASGNSGMNFLKDFSIDNTIKQIQDTHITYIGPNCPADKKGKFQYNFDKVLKTLGYRYVIDTVKFNNNLNPNDNLKLNINIKNEGVAPFYYKWPVNISLIDKNNNIIYSLNIDEDITTWLPGNINFNTSIKLPSHISSGNYNIALSILDPSNNKPSIKFANNNEIIPNYFKLGEITVN</sequence>
<dbReference type="KEGG" id="rhom:FRIFI_1153"/>
<dbReference type="PROSITE" id="PS51257">
    <property type="entry name" value="PROKAR_LIPOPROTEIN"/>
    <property type="match status" value="1"/>
</dbReference>
<dbReference type="Proteomes" id="UP000245695">
    <property type="component" value="Chromosome 1"/>
</dbReference>
<accession>A0A2P2BQZ5</accession>
<dbReference type="Gene3D" id="3.20.20.80">
    <property type="entry name" value="Glycosidases"/>
    <property type="match status" value="1"/>
</dbReference>
<dbReference type="InterPro" id="IPR032267">
    <property type="entry name" value="DUF4832"/>
</dbReference>
<dbReference type="InterPro" id="IPR017853">
    <property type="entry name" value="GH"/>
</dbReference>
<keyword evidence="4" id="KW-1185">Reference proteome</keyword>
<name>A0A2P2BQZ5_9FIRM</name>
<feature type="signal peptide" evidence="1">
    <location>
        <begin position="1"/>
        <end position="23"/>
    </location>
</feature>
<reference evidence="3 4" key="1">
    <citation type="submission" date="2014-09" db="EMBL/GenBank/DDBJ databases">
        <authorList>
            <person name="Hornung B.V."/>
        </authorList>
    </citation>
    <scope>NUCLEOTIDE SEQUENCE [LARGE SCALE GENOMIC DNA]</scope>
    <source>
        <strain evidence="3 4">FRIFI</strain>
    </source>
</reference>
<dbReference type="RefSeq" id="WP_166505285.1">
    <property type="nucleotide sequence ID" value="NZ_LN650648.1"/>
</dbReference>
<dbReference type="EMBL" id="LN650648">
    <property type="protein sequence ID" value="CEI72692.1"/>
    <property type="molecule type" value="Genomic_DNA"/>
</dbReference>
<keyword evidence="1" id="KW-0732">Signal</keyword>
<feature type="domain" description="DUF4832" evidence="2">
    <location>
        <begin position="233"/>
        <end position="442"/>
    </location>
</feature>
<evidence type="ECO:0000256" key="1">
    <source>
        <dbReference type="SAM" id="SignalP"/>
    </source>
</evidence>